<dbReference type="OrthoDB" id="6881719at2759"/>
<protein>
    <submittedName>
        <fullName evidence="2">Uncharacterized protein</fullName>
    </submittedName>
</protein>
<evidence type="ECO:0000313" key="3">
    <source>
        <dbReference type="Proteomes" id="UP001154114"/>
    </source>
</evidence>
<sequence>MEDFFKNIKDNPSMKTDGPPPGTMPEVTTSPLKLLMEDHDIVRNLEENVIISAEDLKLGNADKLLTTEQIIDLQPVQMTEQVEVTVPEAPTPAEPPAAAVITKPEEDYVETTPMIAANIIEKATSGFTVLTESKQEDEATPTATWDPIGTENYFVFLS</sequence>
<evidence type="ECO:0000256" key="1">
    <source>
        <dbReference type="SAM" id="MobiDB-lite"/>
    </source>
</evidence>
<gene>
    <name evidence="2" type="ORF">CINC_LOCUS438</name>
</gene>
<reference evidence="2" key="1">
    <citation type="submission" date="2021-12" db="EMBL/GenBank/DDBJ databases">
        <authorList>
            <person name="King R."/>
        </authorList>
    </citation>
    <scope>NUCLEOTIDE SEQUENCE</scope>
</reference>
<keyword evidence="3" id="KW-1185">Reference proteome</keyword>
<accession>A0A9P0BM35</accession>
<proteinExistence type="predicted"/>
<dbReference type="EMBL" id="LR824004">
    <property type="protein sequence ID" value="CAH0578072.1"/>
    <property type="molecule type" value="Genomic_DNA"/>
</dbReference>
<evidence type="ECO:0000313" key="2">
    <source>
        <dbReference type="EMBL" id="CAH0578072.1"/>
    </source>
</evidence>
<name>A0A9P0BM35_CHRIL</name>
<dbReference type="Proteomes" id="UP001154114">
    <property type="component" value="Chromosome 1"/>
</dbReference>
<feature type="region of interest" description="Disordered" evidence="1">
    <location>
        <begin position="1"/>
        <end position="24"/>
    </location>
</feature>
<dbReference type="AlphaFoldDB" id="A0A9P0BM35"/>
<organism evidence="2 3">
    <name type="scientific">Chrysodeixis includens</name>
    <name type="common">Soybean looper</name>
    <name type="synonym">Pseudoplusia includens</name>
    <dbReference type="NCBI Taxonomy" id="689277"/>
    <lineage>
        <taxon>Eukaryota</taxon>
        <taxon>Metazoa</taxon>
        <taxon>Ecdysozoa</taxon>
        <taxon>Arthropoda</taxon>
        <taxon>Hexapoda</taxon>
        <taxon>Insecta</taxon>
        <taxon>Pterygota</taxon>
        <taxon>Neoptera</taxon>
        <taxon>Endopterygota</taxon>
        <taxon>Lepidoptera</taxon>
        <taxon>Glossata</taxon>
        <taxon>Ditrysia</taxon>
        <taxon>Noctuoidea</taxon>
        <taxon>Noctuidae</taxon>
        <taxon>Plusiinae</taxon>
        <taxon>Chrysodeixis</taxon>
    </lineage>
</organism>